<evidence type="ECO:0000313" key="13">
    <source>
        <dbReference type="EMBL" id="OQS03733.1"/>
    </source>
</evidence>
<dbReference type="GO" id="GO:0004222">
    <property type="term" value="F:metalloendopeptidase activity"/>
    <property type="evidence" value="ECO:0007669"/>
    <property type="project" value="InterPro"/>
</dbReference>
<feature type="region of interest" description="Disordered" evidence="8">
    <location>
        <begin position="66"/>
        <end position="122"/>
    </location>
</feature>
<feature type="domain" description="Coenzyme PQQ synthesis protein F-like C-terminal lobe" evidence="12">
    <location>
        <begin position="1212"/>
        <end position="1272"/>
    </location>
</feature>
<gene>
    <name evidence="13" type="ORF">THRCLA_03966</name>
</gene>
<dbReference type="Pfam" id="PF22456">
    <property type="entry name" value="PqqF-like_C_4"/>
    <property type="match status" value="1"/>
</dbReference>
<dbReference type="InterPro" id="IPR011765">
    <property type="entry name" value="Pept_M16_N"/>
</dbReference>
<dbReference type="FunFam" id="3.30.830.10:FF:000012">
    <property type="entry name" value="Protease 3"/>
    <property type="match status" value="1"/>
</dbReference>
<dbReference type="InterPro" id="IPR001431">
    <property type="entry name" value="Pept_M16_Zn_BS"/>
</dbReference>
<keyword evidence="3" id="KW-0645">Protease</keyword>
<dbReference type="Pfam" id="PF05193">
    <property type="entry name" value="Peptidase_M16_C"/>
    <property type="match status" value="1"/>
</dbReference>
<keyword evidence="7" id="KW-0482">Metalloprotease</keyword>
<comment type="caution">
    <text evidence="13">The sequence shown here is derived from an EMBL/GenBank/DDBJ whole genome shotgun (WGS) entry which is preliminary data.</text>
</comment>
<evidence type="ECO:0000259" key="12">
    <source>
        <dbReference type="Pfam" id="PF22456"/>
    </source>
</evidence>
<comment type="cofactor">
    <cofactor evidence="1">
        <name>Zn(2+)</name>
        <dbReference type="ChEBI" id="CHEBI:29105"/>
    </cofactor>
</comment>
<dbReference type="InterPro" id="IPR032632">
    <property type="entry name" value="Peptidase_M16_M"/>
</dbReference>
<evidence type="ECO:0000256" key="2">
    <source>
        <dbReference type="ARBA" id="ARBA00007261"/>
    </source>
</evidence>
<keyword evidence="5" id="KW-0378">Hydrolase</keyword>
<evidence type="ECO:0000256" key="3">
    <source>
        <dbReference type="ARBA" id="ARBA00022670"/>
    </source>
</evidence>
<dbReference type="OrthoDB" id="952271at2759"/>
<organism evidence="13 14">
    <name type="scientific">Thraustotheca clavata</name>
    <dbReference type="NCBI Taxonomy" id="74557"/>
    <lineage>
        <taxon>Eukaryota</taxon>
        <taxon>Sar</taxon>
        <taxon>Stramenopiles</taxon>
        <taxon>Oomycota</taxon>
        <taxon>Saprolegniomycetes</taxon>
        <taxon>Saprolegniales</taxon>
        <taxon>Achlyaceae</taxon>
        <taxon>Thraustotheca</taxon>
    </lineage>
</organism>
<dbReference type="GO" id="GO:0006508">
    <property type="term" value="P:proteolysis"/>
    <property type="evidence" value="ECO:0007669"/>
    <property type="project" value="UniProtKB-KW"/>
</dbReference>
<keyword evidence="14" id="KW-1185">Reference proteome</keyword>
<evidence type="ECO:0000256" key="4">
    <source>
        <dbReference type="ARBA" id="ARBA00022723"/>
    </source>
</evidence>
<name>A0A1W0A0C3_9STRA</name>
<dbReference type="Proteomes" id="UP000243217">
    <property type="component" value="Unassembled WGS sequence"/>
</dbReference>
<keyword evidence="4" id="KW-0479">Metal-binding</keyword>
<dbReference type="InterPro" id="IPR007863">
    <property type="entry name" value="Peptidase_M16_C"/>
</dbReference>
<dbReference type="Pfam" id="PF16187">
    <property type="entry name" value="Peptidase_M16_M"/>
    <property type="match status" value="1"/>
</dbReference>
<evidence type="ECO:0000256" key="8">
    <source>
        <dbReference type="SAM" id="MobiDB-lite"/>
    </source>
</evidence>
<dbReference type="GO" id="GO:0005737">
    <property type="term" value="C:cytoplasm"/>
    <property type="evidence" value="ECO:0007669"/>
    <property type="project" value="UniProtKB-ARBA"/>
</dbReference>
<feature type="domain" description="Peptidase M16 middle/third" evidence="11">
    <location>
        <begin position="809"/>
        <end position="1086"/>
    </location>
</feature>
<dbReference type="PANTHER" id="PTHR43690:SF18">
    <property type="entry name" value="INSULIN-DEGRADING ENZYME-RELATED"/>
    <property type="match status" value="1"/>
</dbReference>
<evidence type="ECO:0000313" key="14">
    <source>
        <dbReference type="Proteomes" id="UP000243217"/>
    </source>
</evidence>
<sequence>MDQGGIALRNEANGGRVVCYTYSYGSTTAFDHPILNSMQRTQSNNSFYSEDNVSFGRNFDNLNIYQGERHPNYPRGSHRSMSRSLSASSYQFSNMPSPIMTLDPDDASEQNGLERRKQKKKSVRFSNPLYQEYTTETYFETPEHPIFYPTGASYRLFHPEELPCPIVYALPRSDAATKHLRNCMLLSGELGVTIKRGLVASTRFTVCELYPNELLILKEKTKMKTEEQIALSGVTIEVLSPLAISLRVGHAQKEIVRLSVREGQEAVLEEWYWMLLIAMGMKVDISEPPMSARSKKETKTRSIWVVRAPEPDEPGYLKRITGIIKNSLSGVEIQVLHSGEEESRLLAKSINTVVNGKPLRESILLGRSVFDHDQFHSRQARRKLAYDIFIARGRIKRLLLVVEEELLHTLIARALRYHANEPTLGMGYTPAMLQICNGVEFAVDMKSEVLLIESQNTNDDMAAACLSIGVGTFCDPPSLPGLAHYVEHMLFMGSSKYPHENAFESYLSRYGGYSNATTDCELTKYLFEIHPNGFEKALDMFANFFINPLFLKSTMDRELLAIEAEFQSACLNDRVRLQQVLCDVGQKNGNDHPYYAFGWGNLESLRHRPLCESIDVRAAAIGFYREHYSSNLMKLAVCSGIPLDTMELWINNSFSAIPNQNLPHRKFSPLPPPFNTSKFIAFEPISEIHLIHLFFTITPTSSGQERQQQIAAAEYIRYVLRHEGRKSLLKYLYKKGWATAIEAGIAECQGYEHGTYGSVFEVQIELTLQGVAHWDIIVGYIYSIMQYLRNNNLPKWIHDEFQATAKLAFEFQKPKDAIVQAQELATYMQYRFDIDRAELLWLSNSCLKQPFSSSSILKLVDMLTPHNMQLVMLTESDFSREDASSYTEPWCNVQYKTSPLKKSEMIKWREGIRQKNYMPNPNPYISNDFTMEVDLIDPAPIQIDLPGSNWLHRDYTAPIVYSFFQIILPFSQQSVDAHVCLLVYLGLANQSLQETKYYAQCAEMEIDLSVFDGNIHFVITSYRNKLPELVKELFLTITNPIELIPSELELSHICECIINEITNDLNEISAKATYLRLQLLEKSYSTEAIVHTLKNLKLPDFISAITSSKFLNRSCLTSFFSGNINLKTATDIVKEVQSMLLAPPKGILCTSPRGFCPNCEHTLHATTLPLTNGRGHLLRAPSHHIDDTNSYVEIYYQLGSTNFLDHAYANILRQLMQEPLYYQLRTIDQVGYHVNCHVKETHHLLGFTIGVESSAYNSSAIAIRIDEFIHQKFKGFIDLLTEDMITTISLSRKTIWERQVTPRGYWSEIISGRLEFYRHSKFLKALEEVNLLGVKERYQRWFLQPSTSRKLRVHIVGQSHQVVNVPFEQIADENLAPFVIQDLNAFRNNLHDCCARHSQIEQFRVIP</sequence>
<accession>A0A1W0A0C3</accession>
<dbReference type="PANTHER" id="PTHR43690">
    <property type="entry name" value="NARDILYSIN"/>
    <property type="match status" value="1"/>
</dbReference>
<dbReference type="InterPro" id="IPR050626">
    <property type="entry name" value="Peptidase_M16"/>
</dbReference>
<dbReference type="GO" id="GO:0046872">
    <property type="term" value="F:metal ion binding"/>
    <property type="evidence" value="ECO:0007669"/>
    <property type="project" value="UniProtKB-KW"/>
</dbReference>
<evidence type="ECO:0000256" key="5">
    <source>
        <dbReference type="ARBA" id="ARBA00022801"/>
    </source>
</evidence>
<feature type="domain" description="Peptidase M16 N-terminal" evidence="9">
    <location>
        <begin position="454"/>
        <end position="573"/>
    </location>
</feature>
<dbReference type="EMBL" id="JNBS01000789">
    <property type="protein sequence ID" value="OQS03733.1"/>
    <property type="molecule type" value="Genomic_DNA"/>
</dbReference>
<dbReference type="PROSITE" id="PS00143">
    <property type="entry name" value="INSULINASE"/>
    <property type="match status" value="1"/>
</dbReference>
<evidence type="ECO:0000259" key="11">
    <source>
        <dbReference type="Pfam" id="PF16187"/>
    </source>
</evidence>
<evidence type="ECO:0000259" key="9">
    <source>
        <dbReference type="Pfam" id="PF00675"/>
    </source>
</evidence>
<dbReference type="STRING" id="74557.A0A1W0A0C3"/>
<protein>
    <submittedName>
        <fullName evidence="13">Nardilysin</fullName>
    </submittedName>
</protein>
<reference evidence="13 14" key="1">
    <citation type="journal article" date="2014" name="Genome Biol. Evol.">
        <title>The secreted proteins of Achlya hypogyna and Thraustotheca clavata identify the ancestral oomycete secretome and reveal gene acquisitions by horizontal gene transfer.</title>
        <authorList>
            <person name="Misner I."/>
            <person name="Blouin N."/>
            <person name="Leonard G."/>
            <person name="Richards T.A."/>
            <person name="Lane C.E."/>
        </authorList>
    </citation>
    <scope>NUCLEOTIDE SEQUENCE [LARGE SCALE GENOMIC DNA]</scope>
    <source>
        <strain evidence="13 14">ATCC 34112</strain>
    </source>
</reference>
<comment type="similarity">
    <text evidence="2">Belongs to the peptidase M16 family.</text>
</comment>
<dbReference type="Pfam" id="PF00675">
    <property type="entry name" value="Peptidase_M16"/>
    <property type="match status" value="1"/>
</dbReference>
<evidence type="ECO:0000256" key="7">
    <source>
        <dbReference type="ARBA" id="ARBA00023049"/>
    </source>
</evidence>
<evidence type="ECO:0000256" key="6">
    <source>
        <dbReference type="ARBA" id="ARBA00022833"/>
    </source>
</evidence>
<evidence type="ECO:0000256" key="1">
    <source>
        <dbReference type="ARBA" id="ARBA00001947"/>
    </source>
</evidence>
<dbReference type="InterPro" id="IPR011249">
    <property type="entry name" value="Metalloenz_LuxS/M16"/>
</dbReference>
<keyword evidence="6" id="KW-0862">Zinc</keyword>
<feature type="domain" description="Peptidase M16 C-terminal" evidence="10">
    <location>
        <begin position="621"/>
        <end position="800"/>
    </location>
</feature>
<dbReference type="SUPFAM" id="SSF63411">
    <property type="entry name" value="LuxS/MPP-like metallohydrolase"/>
    <property type="match status" value="4"/>
</dbReference>
<dbReference type="Gene3D" id="3.30.830.10">
    <property type="entry name" value="Metalloenzyme, LuxS/M16 peptidase-like"/>
    <property type="match status" value="4"/>
</dbReference>
<evidence type="ECO:0000259" key="10">
    <source>
        <dbReference type="Pfam" id="PF05193"/>
    </source>
</evidence>
<dbReference type="InterPro" id="IPR054734">
    <property type="entry name" value="PqqF-like_C_4"/>
</dbReference>
<proteinExistence type="inferred from homology"/>